<evidence type="ECO:0000313" key="1">
    <source>
        <dbReference type="EMBL" id="GFY59662.1"/>
    </source>
</evidence>
<evidence type="ECO:0000313" key="2">
    <source>
        <dbReference type="EMBL" id="GFY68879.1"/>
    </source>
</evidence>
<proteinExistence type="predicted"/>
<name>A0A8X6YFZ7_9ARAC</name>
<dbReference type="EMBL" id="BMAV01012736">
    <property type="protein sequence ID" value="GFY59662.1"/>
    <property type="molecule type" value="Genomic_DNA"/>
</dbReference>
<sequence length="71" mass="7972">MLHLLTSLMPDSRFFRYSINGDTLVCPDVLDALTTNPDTHGTTYGSLPETSAHYHDDSKDFLLRIGTRNES</sequence>
<evidence type="ECO:0000313" key="3">
    <source>
        <dbReference type="Proteomes" id="UP000886998"/>
    </source>
</evidence>
<dbReference type="AlphaFoldDB" id="A0A8X6YFZ7"/>
<dbReference type="EMBL" id="BMAV01017320">
    <property type="protein sequence ID" value="GFY68879.1"/>
    <property type="molecule type" value="Genomic_DNA"/>
</dbReference>
<organism evidence="2 3">
    <name type="scientific">Trichonephila inaurata madagascariensis</name>
    <dbReference type="NCBI Taxonomy" id="2747483"/>
    <lineage>
        <taxon>Eukaryota</taxon>
        <taxon>Metazoa</taxon>
        <taxon>Ecdysozoa</taxon>
        <taxon>Arthropoda</taxon>
        <taxon>Chelicerata</taxon>
        <taxon>Arachnida</taxon>
        <taxon>Araneae</taxon>
        <taxon>Araneomorphae</taxon>
        <taxon>Entelegynae</taxon>
        <taxon>Araneoidea</taxon>
        <taxon>Nephilidae</taxon>
        <taxon>Trichonephila</taxon>
        <taxon>Trichonephila inaurata</taxon>
    </lineage>
</organism>
<gene>
    <name evidence="2" type="ORF">TNIN_182361</name>
    <name evidence="1" type="ORF">TNIN_254471</name>
</gene>
<reference evidence="2" key="1">
    <citation type="submission" date="2020-08" db="EMBL/GenBank/DDBJ databases">
        <title>Multicomponent nature underlies the extraordinary mechanical properties of spider dragline silk.</title>
        <authorList>
            <person name="Kono N."/>
            <person name="Nakamura H."/>
            <person name="Mori M."/>
            <person name="Yoshida Y."/>
            <person name="Ohtoshi R."/>
            <person name="Malay A.D."/>
            <person name="Moran D.A.P."/>
            <person name="Tomita M."/>
            <person name="Numata K."/>
            <person name="Arakawa K."/>
        </authorList>
    </citation>
    <scope>NUCLEOTIDE SEQUENCE</scope>
</reference>
<comment type="caution">
    <text evidence="2">The sequence shown here is derived from an EMBL/GenBank/DDBJ whole genome shotgun (WGS) entry which is preliminary data.</text>
</comment>
<dbReference type="Proteomes" id="UP000886998">
    <property type="component" value="Unassembled WGS sequence"/>
</dbReference>
<protein>
    <submittedName>
        <fullName evidence="2">Uncharacterized protein</fullName>
    </submittedName>
</protein>
<keyword evidence="3" id="KW-1185">Reference proteome</keyword>
<accession>A0A8X6YFZ7</accession>